<evidence type="ECO:0000256" key="2">
    <source>
        <dbReference type="ARBA" id="ARBA00022448"/>
    </source>
</evidence>
<feature type="transmembrane region" description="Helical" evidence="9">
    <location>
        <begin position="322"/>
        <end position="340"/>
    </location>
</feature>
<dbReference type="RefSeq" id="WP_280517571.1">
    <property type="nucleotide sequence ID" value="NZ_CP091519.2"/>
</dbReference>
<dbReference type="InterPro" id="IPR007272">
    <property type="entry name" value="Sulf_transp_TsuA/YedE"/>
</dbReference>
<dbReference type="STRING" id="1120980.GCA_000745955_02544"/>
<keyword evidence="5 9" id="KW-0812">Transmembrane</keyword>
<keyword evidence="2" id="KW-0813">Transport</keyword>
<comment type="similarity">
    <text evidence="8">Belongs to the TsuA/YedE (TC 9.B.102) family.</text>
</comment>
<sequence length="353" mass="38274">MIVQLSTRKNSQCGQVYCAVFYWVFVMQRGRFCITGAFCDLYVTKNNKIFVALLIAITVQSIGFFAFKSMGWIVVEPAEALSIVAVALGAFLFGIGIILAGGCATGTWYRAGEGLVGSWVALATYMLFSAMMRSEPLGEFNSSLRGQNIDHKTIYDSFGISPWILVAILTAVTGYLVWQHLRKPQAKIASLKPKKTGLAHILFEKRWHPFITAILVGVIALATGREFGLGITGPSANILQYLVMGDGKFINWDVFLVLGILLGAFFAAKMSNEFRVRVLDATIVIRSLIGGVVMGVGASLAGGCSIGNGLVETAFFSWQGWISLPIMILGTWGAAYWTIIRPSKIQAAARASS</sequence>
<feature type="transmembrane region" description="Helical" evidence="9">
    <location>
        <begin position="160"/>
        <end position="178"/>
    </location>
</feature>
<feature type="transmembrane region" description="Helical" evidence="9">
    <location>
        <begin position="210"/>
        <end position="229"/>
    </location>
</feature>
<dbReference type="Pfam" id="PF04143">
    <property type="entry name" value="Sulf_transp"/>
    <property type="match status" value="1"/>
</dbReference>
<evidence type="ECO:0000256" key="4">
    <source>
        <dbReference type="ARBA" id="ARBA00022519"/>
    </source>
</evidence>
<feature type="transmembrane region" description="Helical" evidence="9">
    <location>
        <begin position="249"/>
        <end position="268"/>
    </location>
</feature>
<keyword evidence="7 9" id="KW-0472">Membrane</keyword>
<name>A0A376BUM5_9NEIS</name>
<keyword evidence="3" id="KW-1003">Cell membrane</keyword>
<dbReference type="PANTHER" id="PTHR30574">
    <property type="entry name" value="INNER MEMBRANE PROTEIN YEDE"/>
    <property type="match status" value="1"/>
</dbReference>
<feature type="transmembrane region" description="Helical" evidence="9">
    <location>
        <begin position="50"/>
        <end position="74"/>
    </location>
</feature>
<evidence type="ECO:0000256" key="6">
    <source>
        <dbReference type="ARBA" id="ARBA00022989"/>
    </source>
</evidence>
<evidence type="ECO:0000256" key="5">
    <source>
        <dbReference type="ARBA" id="ARBA00022692"/>
    </source>
</evidence>
<evidence type="ECO:0000256" key="1">
    <source>
        <dbReference type="ARBA" id="ARBA00004429"/>
    </source>
</evidence>
<evidence type="ECO:0000256" key="7">
    <source>
        <dbReference type="ARBA" id="ARBA00023136"/>
    </source>
</evidence>
<evidence type="ECO:0000256" key="9">
    <source>
        <dbReference type="SAM" id="Phobius"/>
    </source>
</evidence>
<evidence type="ECO:0000256" key="8">
    <source>
        <dbReference type="ARBA" id="ARBA00035655"/>
    </source>
</evidence>
<proteinExistence type="inferred from homology"/>
<evidence type="ECO:0000313" key="10">
    <source>
        <dbReference type="EMBL" id="SSY80054.1"/>
    </source>
</evidence>
<evidence type="ECO:0000313" key="11">
    <source>
        <dbReference type="Proteomes" id="UP000254209"/>
    </source>
</evidence>
<feature type="transmembrane region" description="Helical" evidence="9">
    <location>
        <begin position="80"/>
        <end position="102"/>
    </location>
</feature>
<gene>
    <name evidence="10" type="primary">yeeE</name>
    <name evidence="10" type="ORF">NCTC10283_01608</name>
</gene>
<dbReference type="PANTHER" id="PTHR30574:SF1">
    <property type="entry name" value="SULPHUR TRANSPORT DOMAIN-CONTAINING PROTEIN"/>
    <property type="match status" value="1"/>
</dbReference>
<protein>
    <submittedName>
        <fullName evidence="10">Putative inner membrane protein</fullName>
    </submittedName>
</protein>
<feature type="transmembrane region" description="Helical" evidence="9">
    <location>
        <begin position="114"/>
        <end position="132"/>
    </location>
</feature>
<dbReference type="AlphaFoldDB" id="A0A376BUM5"/>
<accession>A0A376BUM5</accession>
<feature type="transmembrane region" description="Helical" evidence="9">
    <location>
        <begin position="288"/>
        <end position="310"/>
    </location>
</feature>
<dbReference type="GO" id="GO:0005886">
    <property type="term" value="C:plasma membrane"/>
    <property type="evidence" value="ECO:0007669"/>
    <property type="project" value="UniProtKB-SubCell"/>
</dbReference>
<dbReference type="EMBL" id="UFSO01000003">
    <property type="protein sequence ID" value="SSY80054.1"/>
    <property type="molecule type" value="Genomic_DNA"/>
</dbReference>
<dbReference type="Proteomes" id="UP000254209">
    <property type="component" value="Unassembled WGS sequence"/>
</dbReference>
<keyword evidence="4" id="KW-0997">Cell inner membrane</keyword>
<evidence type="ECO:0000256" key="3">
    <source>
        <dbReference type="ARBA" id="ARBA00022475"/>
    </source>
</evidence>
<keyword evidence="11" id="KW-1185">Reference proteome</keyword>
<comment type="subcellular location">
    <subcellularLocation>
        <location evidence="1">Cell inner membrane</location>
        <topology evidence="1">Multi-pass membrane protein</topology>
    </subcellularLocation>
</comment>
<reference evidence="10 11" key="1">
    <citation type="submission" date="2018-06" db="EMBL/GenBank/DDBJ databases">
        <authorList>
            <consortium name="Pathogen Informatics"/>
            <person name="Doyle S."/>
        </authorList>
    </citation>
    <scope>NUCLEOTIDE SEQUENCE [LARGE SCALE GENOMIC DNA]</scope>
    <source>
        <strain evidence="10 11">NCTC10283</strain>
    </source>
</reference>
<organism evidence="10 11">
    <name type="scientific">Alysiella crassa</name>
    <dbReference type="NCBI Taxonomy" id="153491"/>
    <lineage>
        <taxon>Bacteria</taxon>
        <taxon>Pseudomonadati</taxon>
        <taxon>Pseudomonadota</taxon>
        <taxon>Betaproteobacteria</taxon>
        <taxon>Neisseriales</taxon>
        <taxon>Neisseriaceae</taxon>
        <taxon>Alysiella</taxon>
    </lineage>
</organism>
<keyword evidence="6 9" id="KW-1133">Transmembrane helix</keyword>